<dbReference type="STRING" id="223786.SAMN05216234_10336"/>
<sequence length="171" mass="20253">MLDTLDKKINSTKDGAYKPLKELLKWIDNANVGYIMQDEKTGKIFYPVIADMLYFELKTIAYIKEPFIEALWSRYYEILNSEKSKEIFNRLDETDKRAVIYLVNCKTIGKQRHYLASLFSRELKIEYKHIKKLIEHLFYPVPKNAKLPNEPMKEPPEPIINPLRYSFKIAS</sequence>
<protein>
    <submittedName>
        <fullName evidence="1">Uncharacterized protein</fullName>
    </submittedName>
</protein>
<evidence type="ECO:0000313" key="2">
    <source>
        <dbReference type="Proteomes" id="UP000199227"/>
    </source>
</evidence>
<dbReference type="Proteomes" id="UP000199227">
    <property type="component" value="Unassembled WGS sequence"/>
</dbReference>
<accession>A0A1I5LIY6</accession>
<keyword evidence="2" id="KW-1185">Reference proteome</keyword>
<dbReference type="EMBL" id="FOXB01000003">
    <property type="protein sequence ID" value="SFO96806.1"/>
    <property type="molecule type" value="Genomic_DNA"/>
</dbReference>
<dbReference type="AlphaFoldDB" id="A0A1I5LIY6"/>
<evidence type="ECO:0000313" key="1">
    <source>
        <dbReference type="EMBL" id="SFO96806.1"/>
    </source>
</evidence>
<reference evidence="1 2" key="1">
    <citation type="submission" date="2016-10" db="EMBL/GenBank/DDBJ databases">
        <authorList>
            <person name="de Groot N.N."/>
        </authorList>
    </citation>
    <scope>NUCLEOTIDE SEQUENCE [LARGE SCALE GENOMIC DNA]</scope>
    <source>
        <strain evidence="1 2">EP1-55-1</strain>
    </source>
</reference>
<dbReference type="RefSeq" id="WP_092910405.1">
    <property type="nucleotide sequence ID" value="NZ_FOXB01000003.1"/>
</dbReference>
<gene>
    <name evidence="1" type="ORF">SAMN05216234_10336</name>
</gene>
<proteinExistence type="predicted"/>
<name>A0A1I5LIY6_9BACT</name>
<organism evidence="1 2">
    <name type="scientific">Hydrogenimonas thermophila</name>
    <dbReference type="NCBI Taxonomy" id="223786"/>
    <lineage>
        <taxon>Bacteria</taxon>
        <taxon>Pseudomonadati</taxon>
        <taxon>Campylobacterota</taxon>
        <taxon>Epsilonproteobacteria</taxon>
        <taxon>Campylobacterales</taxon>
        <taxon>Hydrogenimonadaceae</taxon>
        <taxon>Hydrogenimonas</taxon>
    </lineage>
</organism>